<keyword evidence="1" id="KW-0732">Signal</keyword>
<reference evidence="3" key="2">
    <citation type="journal article" date="2013" name="Nat. Commun.">
        <title>Genome of the Chinese tree shrew.</title>
        <authorList>
            <person name="Fan Y."/>
            <person name="Huang Z.Y."/>
            <person name="Cao C.C."/>
            <person name="Chen C.S."/>
            <person name="Chen Y.X."/>
            <person name="Fan D.D."/>
            <person name="He J."/>
            <person name="Hou H.L."/>
            <person name="Hu L."/>
            <person name="Hu X.T."/>
            <person name="Jiang X.T."/>
            <person name="Lai R."/>
            <person name="Lang Y.S."/>
            <person name="Liang B."/>
            <person name="Liao S.G."/>
            <person name="Mu D."/>
            <person name="Ma Y.Y."/>
            <person name="Niu Y.Y."/>
            <person name="Sun X.Q."/>
            <person name="Xia J.Q."/>
            <person name="Xiao J."/>
            <person name="Xiong Z.Q."/>
            <person name="Xu L."/>
            <person name="Yang L."/>
            <person name="Zhang Y."/>
            <person name="Zhao W."/>
            <person name="Zhao X.D."/>
            <person name="Zheng Y.T."/>
            <person name="Zhou J.M."/>
            <person name="Zhu Y.B."/>
            <person name="Zhang G.J."/>
            <person name="Wang J."/>
            <person name="Yao Y.G."/>
        </authorList>
    </citation>
    <scope>NUCLEOTIDE SEQUENCE [LARGE SCALE GENOMIC DNA]</scope>
</reference>
<dbReference type="InParanoid" id="L9LB76"/>
<reference evidence="3" key="1">
    <citation type="submission" date="2012-07" db="EMBL/GenBank/DDBJ databases">
        <title>Genome of the Chinese tree shrew, a rising model animal genetically related to primates.</title>
        <authorList>
            <person name="Zhang G."/>
            <person name="Fan Y."/>
            <person name="Yao Y."/>
            <person name="Huang Z."/>
        </authorList>
    </citation>
    <scope>NUCLEOTIDE SEQUENCE [LARGE SCALE GENOMIC DNA]</scope>
</reference>
<sequence>MGYSFLIVLVCLIFSVLSTIEQYVTLATGTLFWMGPWCAARSGIAPLPGPVIAPSTLAGPPRYRSVALRYCSCSRAFAHALPA</sequence>
<dbReference type="Proteomes" id="UP000011518">
    <property type="component" value="Unassembled WGS sequence"/>
</dbReference>
<evidence type="ECO:0000313" key="3">
    <source>
        <dbReference type="Proteomes" id="UP000011518"/>
    </source>
</evidence>
<dbReference type="AlphaFoldDB" id="L9LB76"/>
<feature type="signal peptide" evidence="1">
    <location>
        <begin position="1"/>
        <end position="18"/>
    </location>
</feature>
<keyword evidence="3" id="KW-1185">Reference proteome</keyword>
<gene>
    <name evidence="2" type="ORF">TREES_T100008528</name>
</gene>
<name>L9LB76_TUPCH</name>
<proteinExistence type="predicted"/>
<evidence type="ECO:0000256" key="1">
    <source>
        <dbReference type="SAM" id="SignalP"/>
    </source>
</evidence>
<organism evidence="2 3">
    <name type="scientific">Tupaia chinensis</name>
    <name type="common">Chinese tree shrew</name>
    <name type="synonym">Tupaia belangeri chinensis</name>
    <dbReference type="NCBI Taxonomy" id="246437"/>
    <lineage>
        <taxon>Eukaryota</taxon>
        <taxon>Metazoa</taxon>
        <taxon>Chordata</taxon>
        <taxon>Craniata</taxon>
        <taxon>Vertebrata</taxon>
        <taxon>Euteleostomi</taxon>
        <taxon>Mammalia</taxon>
        <taxon>Eutheria</taxon>
        <taxon>Euarchontoglires</taxon>
        <taxon>Scandentia</taxon>
        <taxon>Tupaiidae</taxon>
        <taxon>Tupaia</taxon>
    </lineage>
</organism>
<feature type="chain" id="PRO_5004000719" evidence="1">
    <location>
        <begin position="19"/>
        <end position="83"/>
    </location>
</feature>
<accession>L9LB76</accession>
<dbReference type="STRING" id="246437.L9LB76"/>
<evidence type="ECO:0000313" key="2">
    <source>
        <dbReference type="EMBL" id="ELW71929.1"/>
    </source>
</evidence>
<protein>
    <submittedName>
        <fullName evidence="2">Potassium voltage-gated channel subfamily KQT member 1</fullName>
    </submittedName>
</protein>
<dbReference type="EMBL" id="KB320452">
    <property type="protein sequence ID" value="ELW71929.1"/>
    <property type="molecule type" value="Genomic_DNA"/>
</dbReference>